<evidence type="ECO:0000313" key="1">
    <source>
        <dbReference type="EMBL" id="SUZ51514.1"/>
    </source>
</evidence>
<proteinExistence type="predicted"/>
<gene>
    <name evidence="1" type="ORF">METZ01_LOCUS4368</name>
</gene>
<reference evidence="1" key="1">
    <citation type="submission" date="2018-05" db="EMBL/GenBank/DDBJ databases">
        <authorList>
            <person name="Lanie J.A."/>
            <person name="Ng W.-L."/>
            <person name="Kazmierczak K.M."/>
            <person name="Andrzejewski T.M."/>
            <person name="Davidsen T.M."/>
            <person name="Wayne K.J."/>
            <person name="Tettelin H."/>
            <person name="Glass J.I."/>
            <person name="Rusch D."/>
            <person name="Podicherti R."/>
            <person name="Tsui H.-C.T."/>
            <person name="Winkler M.E."/>
        </authorList>
    </citation>
    <scope>NUCLEOTIDE SEQUENCE</scope>
</reference>
<dbReference type="InterPro" id="IPR046525">
    <property type="entry name" value="DUF6702"/>
</dbReference>
<name>A0A381NBT3_9ZZZZ</name>
<sequence>MIYYIKTFVIIFLFFYCTIFSHPVHATISSFECKNNNKSIEVTIKFFTNDIEKALRNDRYHDLIIDSQKSMYNIDSLIFVYINKNLSLSIDTKERQLSWVGKEIENDITWCYLEIINIDNISSIKMENKLLLSVFDDQLNICHFYCGDKPETIMLHKEKYIGEIKY</sequence>
<accession>A0A381NBT3</accession>
<protein>
    <submittedName>
        <fullName evidence="1">Uncharacterized protein</fullName>
    </submittedName>
</protein>
<dbReference type="Pfam" id="PF20420">
    <property type="entry name" value="DUF6702"/>
    <property type="match status" value="1"/>
</dbReference>
<dbReference type="EMBL" id="UINC01000224">
    <property type="protein sequence ID" value="SUZ51514.1"/>
    <property type="molecule type" value="Genomic_DNA"/>
</dbReference>
<organism evidence="1">
    <name type="scientific">marine metagenome</name>
    <dbReference type="NCBI Taxonomy" id="408172"/>
    <lineage>
        <taxon>unclassified sequences</taxon>
        <taxon>metagenomes</taxon>
        <taxon>ecological metagenomes</taxon>
    </lineage>
</organism>
<dbReference type="AlphaFoldDB" id="A0A381NBT3"/>